<reference evidence="2 3" key="1">
    <citation type="submission" date="2016-10" db="EMBL/GenBank/DDBJ databases">
        <authorList>
            <person name="Varghese N."/>
            <person name="Submissions S."/>
        </authorList>
    </citation>
    <scope>NUCLEOTIDE SEQUENCE [LARGE SCALE GENOMIC DNA]</scope>
    <source>
        <strain evidence="2 3">CGMCC 1.11215</strain>
    </source>
</reference>
<protein>
    <recommendedName>
        <fullName evidence="4">DUF2273 domain-containing protein</fullName>
    </recommendedName>
</protein>
<feature type="transmembrane region" description="Helical" evidence="1">
    <location>
        <begin position="6"/>
        <end position="32"/>
    </location>
</feature>
<dbReference type="Proteomes" id="UP000199639">
    <property type="component" value="Unassembled WGS sequence"/>
</dbReference>
<dbReference type="STRING" id="1424659.SAMN05216368_11259"/>
<evidence type="ECO:0000313" key="2">
    <source>
        <dbReference type="EMBL" id="SDO20383.1"/>
    </source>
</evidence>
<name>A0A5E9G1W7_9MICO</name>
<evidence type="ECO:0000313" key="3">
    <source>
        <dbReference type="Proteomes" id="UP000199639"/>
    </source>
</evidence>
<sequence length="56" mass="5890">MLVGAVLALTWVILGFWVFLFVGLAILVGALLGRVVDGRLDVSSLIGAFQGKRSSS</sequence>
<organism evidence="2 3">
    <name type="scientific">Cryobacterium flavum</name>
    <dbReference type="NCBI Taxonomy" id="1424659"/>
    <lineage>
        <taxon>Bacteria</taxon>
        <taxon>Bacillati</taxon>
        <taxon>Actinomycetota</taxon>
        <taxon>Actinomycetes</taxon>
        <taxon>Micrococcales</taxon>
        <taxon>Microbacteriaceae</taxon>
        <taxon>Cryobacterium</taxon>
    </lineage>
</organism>
<evidence type="ECO:0000256" key="1">
    <source>
        <dbReference type="SAM" id="Phobius"/>
    </source>
</evidence>
<proteinExistence type="predicted"/>
<evidence type="ECO:0008006" key="4">
    <source>
        <dbReference type="Google" id="ProtNLM"/>
    </source>
</evidence>
<dbReference type="AlphaFoldDB" id="A0A5E9G1W7"/>
<keyword evidence="1" id="KW-0812">Transmembrane</keyword>
<keyword evidence="1" id="KW-0472">Membrane</keyword>
<gene>
    <name evidence="2" type="ORF">SAMN05216368_11259</name>
</gene>
<dbReference type="EMBL" id="FNIB01000012">
    <property type="protein sequence ID" value="SDO20383.1"/>
    <property type="molecule type" value="Genomic_DNA"/>
</dbReference>
<keyword evidence="1" id="KW-1133">Transmembrane helix</keyword>
<accession>A0A5E9G1W7</accession>